<protein>
    <recommendedName>
        <fullName evidence="6 7">Small ribosomal subunit protein uS4</fullName>
    </recommendedName>
</protein>
<organism evidence="11 12">
    <name type="scientific">Candidatus Colwellbacteria bacterium RIFCSPHIGHO2_12_FULL_44_17</name>
    <dbReference type="NCBI Taxonomy" id="1797689"/>
    <lineage>
        <taxon>Bacteria</taxon>
        <taxon>Candidatus Colwelliibacteriota</taxon>
    </lineage>
</organism>
<dbReference type="STRING" id="1797689.A3F24_00750"/>
<keyword evidence="3 7" id="KW-0694">RNA-binding</keyword>
<feature type="domain" description="RNA-binding S4" evidence="9">
    <location>
        <begin position="98"/>
        <end position="162"/>
    </location>
</feature>
<comment type="function">
    <text evidence="7">With S5 and S12 plays an important role in translational accuracy.</text>
</comment>
<dbReference type="Pfam" id="PF01479">
    <property type="entry name" value="S4"/>
    <property type="match status" value="1"/>
</dbReference>
<dbReference type="PANTHER" id="PTHR11831">
    <property type="entry name" value="30S 40S RIBOSOMAL PROTEIN"/>
    <property type="match status" value="1"/>
</dbReference>
<dbReference type="GO" id="GO:0006412">
    <property type="term" value="P:translation"/>
    <property type="evidence" value="ECO:0007669"/>
    <property type="project" value="UniProtKB-UniRule"/>
</dbReference>
<evidence type="ECO:0000256" key="3">
    <source>
        <dbReference type="ARBA" id="ARBA00022884"/>
    </source>
</evidence>
<evidence type="ECO:0000256" key="7">
    <source>
        <dbReference type="HAMAP-Rule" id="MF_01306"/>
    </source>
</evidence>
<name>A0A1G1Z564_9BACT</name>
<sequence>MAQRVLEKKERSLGVKLFLKGERCNSPKCALTRKPYRPGMHGKSYRRAPSETGRQLLEKQKIRFTYGLREEQMRRIFETAVKKLSVATDQALLDLLERRLDNVIYRLGLATSRSMAKQLVGHGHFLVNGKRVTVPSYLVRPNDVLTIRTQSKEHLVFKDLATTLKNYEVPGWLSLDMTTFQGTVLSAPKDLDVPFDINLVVDYYSQ</sequence>
<dbReference type="CDD" id="cd00165">
    <property type="entry name" value="S4"/>
    <property type="match status" value="1"/>
</dbReference>
<gene>
    <name evidence="7" type="primary">rpsD</name>
    <name evidence="11" type="ORF">A3F24_00750</name>
</gene>
<evidence type="ECO:0000256" key="6">
    <source>
        <dbReference type="ARBA" id="ARBA00035254"/>
    </source>
</evidence>
<dbReference type="PANTHER" id="PTHR11831:SF4">
    <property type="entry name" value="SMALL RIBOSOMAL SUBUNIT PROTEIN US4M"/>
    <property type="match status" value="1"/>
</dbReference>
<dbReference type="Proteomes" id="UP000178515">
    <property type="component" value="Unassembled WGS sequence"/>
</dbReference>
<dbReference type="GO" id="GO:0019843">
    <property type="term" value="F:rRNA binding"/>
    <property type="evidence" value="ECO:0007669"/>
    <property type="project" value="UniProtKB-UniRule"/>
</dbReference>
<dbReference type="InterPro" id="IPR001912">
    <property type="entry name" value="Ribosomal_uS4_N"/>
</dbReference>
<comment type="function">
    <text evidence="7">One of the primary rRNA binding proteins, it binds directly to 16S rRNA where it nucleates assembly of the body of the 30S subunit.</text>
</comment>
<dbReference type="NCBIfam" id="TIGR01017">
    <property type="entry name" value="rpsD_bact"/>
    <property type="match status" value="1"/>
</dbReference>
<evidence type="ECO:0000256" key="1">
    <source>
        <dbReference type="ARBA" id="ARBA00007465"/>
    </source>
</evidence>
<reference evidence="11 12" key="1">
    <citation type="journal article" date="2016" name="Nat. Commun.">
        <title>Thousands of microbial genomes shed light on interconnected biogeochemical processes in an aquifer system.</title>
        <authorList>
            <person name="Anantharaman K."/>
            <person name="Brown C.T."/>
            <person name="Hug L.A."/>
            <person name="Sharon I."/>
            <person name="Castelle C.J."/>
            <person name="Probst A.J."/>
            <person name="Thomas B.C."/>
            <person name="Singh A."/>
            <person name="Wilkins M.J."/>
            <person name="Karaoz U."/>
            <person name="Brodie E.L."/>
            <person name="Williams K.H."/>
            <person name="Hubbard S.S."/>
            <person name="Banfield J.F."/>
        </authorList>
    </citation>
    <scope>NUCLEOTIDE SEQUENCE [LARGE SCALE GENOMIC DNA]</scope>
</reference>
<dbReference type="PROSITE" id="PS50889">
    <property type="entry name" value="S4"/>
    <property type="match status" value="1"/>
</dbReference>
<dbReference type="NCBIfam" id="NF003717">
    <property type="entry name" value="PRK05327.1"/>
    <property type="match status" value="1"/>
</dbReference>
<dbReference type="EMBL" id="MHIX01000009">
    <property type="protein sequence ID" value="OGY59778.1"/>
    <property type="molecule type" value="Genomic_DNA"/>
</dbReference>
<keyword evidence="4 7" id="KW-0689">Ribosomal protein</keyword>
<dbReference type="Gene3D" id="3.10.290.10">
    <property type="entry name" value="RNA-binding S4 domain"/>
    <property type="match status" value="1"/>
</dbReference>
<evidence type="ECO:0000313" key="12">
    <source>
        <dbReference type="Proteomes" id="UP000178515"/>
    </source>
</evidence>
<keyword evidence="2 7" id="KW-0699">rRNA-binding</keyword>
<dbReference type="GO" id="GO:0015935">
    <property type="term" value="C:small ribosomal subunit"/>
    <property type="evidence" value="ECO:0007669"/>
    <property type="project" value="InterPro"/>
</dbReference>
<dbReference type="AlphaFoldDB" id="A0A1G1Z564"/>
<accession>A0A1G1Z564</accession>
<evidence type="ECO:0000256" key="4">
    <source>
        <dbReference type="ARBA" id="ARBA00022980"/>
    </source>
</evidence>
<dbReference type="InterPro" id="IPR036986">
    <property type="entry name" value="S4_RNA-bd_sf"/>
</dbReference>
<evidence type="ECO:0000259" key="10">
    <source>
        <dbReference type="SMART" id="SM01390"/>
    </source>
</evidence>
<comment type="similarity">
    <text evidence="1 7 8">Belongs to the universal ribosomal protein uS4 family.</text>
</comment>
<evidence type="ECO:0000256" key="8">
    <source>
        <dbReference type="RuleBase" id="RU003699"/>
    </source>
</evidence>
<evidence type="ECO:0000256" key="2">
    <source>
        <dbReference type="ARBA" id="ARBA00022730"/>
    </source>
</evidence>
<dbReference type="SMART" id="SM01390">
    <property type="entry name" value="Ribosomal_S4"/>
    <property type="match status" value="1"/>
</dbReference>
<evidence type="ECO:0000313" key="11">
    <source>
        <dbReference type="EMBL" id="OGY59778.1"/>
    </source>
</evidence>
<dbReference type="SUPFAM" id="SSF55174">
    <property type="entry name" value="Alpha-L RNA-binding motif"/>
    <property type="match status" value="1"/>
</dbReference>
<proteinExistence type="inferred from homology"/>
<keyword evidence="5 7" id="KW-0687">Ribonucleoprotein</keyword>
<comment type="caution">
    <text evidence="11">The sequence shown here is derived from an EMBL/GenBank/DDBJ whole genome shotgun (WGS) entry which is preliminary data.</text>
</comment>
<dbReference type="PROSITE" id="PS00632">
    <property type="entry name" value="RIBOSOMAL_S4"/>
    <property type="match status" value="1"/>
</dbReference>
<dbReference type="FunFam" id="3.10.290.10:FF:000001">
    <property type="entry name" value="30S ribosomal protein S4"/>
    <property type="match status" value="1"/>
</dbReference>
<evidence type="ECO:0000256" key="5">
    <source>
        <dbReference type="ARBA" id="ARBA00023274"/>
    </source>
</evidence>
<evidence type="ECO:0000259" key="9">
    <source>
        <dbReference type="SMART" id="SM00363"/>
    </source>
</evidence>
<dbReference type="GO" id="GO:0003735">
    <property type="term" value="F:structural constituent of ribosome"/>
    <property type="evidence" value="ECO:0007669"/>
    <property type="project" value="InterPro"/>
</dbReference>
<dbReference type="SMART" id="SM00363">
    <property type="entry name" value="S4"/>
    <property type="match status" value="1"/>
</dbReference>
<feature type="domain" description="Small ribosomal subunit protein uS4 N-terminal" evidence="10">
    <location>
        <begin position="4"/>
        <end position="97"/>
    </location>
</feature>
<dbReference type="InterPro" id="IPR022801">
    <property type="entry name" value="Ribosomal_uS4"/>
</dbReference>
<dbReference type="InterPro" id="IPR005709">
    <property type="entry name" value="Ribosomal_uS4_bac-type"/>
</dbReference>
<dbReference type="Gene3D" id="1.10.1050.10">
    <property type="entry name" value="Ribosomal Protein S4 Delta 41, Chain A, domain 1"/>
    <property type="match status" value="1"/>
</dbReference>
<dbReference type="HAMAP" id="MF_01306_B">
    <property type="entry name" value="Ribosomal_uS4_B"/>
    <property type="match status" value="1"/>
</dbReference>
<dbReference type="GO" id="GO:0042274">
    <property type="term" value="P:ribosomal small subunit biogenesis"/>
    <property type="evidence" value="ECO:0007669"/>
    <property type="project" value="TreeGrafter"/>
</dbReference>
<dbReference type="InterPro" id="IPR002942">
    <property type="entry name" value="S4_RNA-bd"/>
</dbReference>
<dbReference type="Pfam" id="PF00163">
    <property type="entry name" value="Ribosomal_S4"/>
    <property type="match status" value="1"/>
</dbReference>
<comment type="subunit">
    <text evidence="7">Part of the 30S ribosomal subunit. Contacts protein S5. The interaction surface between S4 and S5 is involved in control of translational fidelity.</text>
</comment>
<dbReference type="InterPro" id="IPR018079">
    <property type="entry name" value="Ribosomal_uS4_CS"/>
</dbReference>